<gene>
    <name evidence="1" type="ORF">BgAZ_202680</name>
</gene>
<dbReference type="EMBL" id="JAVEPI010000002">
    <property type="protein sequence ID" value="KAK1443392.1"/>
    <property type="molecule type" value="Genomic_DNA"/>
</dbReference>
<dbReference type="Proteomes" id="UP001230268">
    <property type="component" value="Unassembled WGS sequence"/>
</dbReference>
<dbReference type="SUPFAM" id="SSF51735">
    <property type="entry name" value="NAD(P)-binding Rossmann-fold domains"/>
    <property type="match status" value="1"/>
</dbReference>
<dbReference type="InterPro" id="IPR020904">
    <property type="entry name" value="Sc_DH/Rdtase_CS"/>
</dbReference>
<dbReference type="GO" id="GO:0008202">
    <property type="term" value="P:steroid metabolic process"/>
    <property type="evidence" value="ECO:0007669"/>
    <property type="project" value="TreeGrafter"/>
</dbReference>
<accession>A0AAD8LKQ9</accession>
<dbReference type="GO" id="GO:0016491">
    <property type="term" value="F:oxidoreductase activity"/>
    <property type="evidence" value="ECO:0007669"/>
    <property type="project" value="TreeGrafter"/>
</dbReference>
<organism evidence="1 2">
    <name type="scientific">Babesia gibsoni</name>
    <dbReference type="NCBI Taxonomy" id="33632"/>
    <lineage>
        <taxon>Eukaryota</taxon>
        <taxon>Sar</taxon>
        <taxon>Alveolata</taxon>
        <taxon>Apicomplexa</taxon>
        <taxon>Aconoidasida</taxon>
        <taxon>Piroplasmida</taxon>
        <taxon>Babesiidae</taxon>
        <taxon>Babesia</taxon>
    </lineage>
</organism>
<comment type="caution">
    <text evidence="1">The sequence shown here is derived from an EMBL/GenBank/DDBJ whole genome shotgun (WGS) entry which is preliminary data.</text>
</comment>
<dbReference type="AlphaFoldDB" id="A0AAD8LKQ9"/>
<evidence type="ECO:0000313" key="2">
    <source>
        <dbReference type="Proteomes" id="UP001230268"/>
    </source>
</evidence>
<dbReference type="PROSITE" id="PS00061">
    <property type="entry name" value="ADH_SHORT"/>
    <property type="match status" value="1"/>
</dbReference>
<proteinExistence type="predicted"/>
<reference evidence="1" key="1">
    <citation type="submission" date="2023-08" db="EMBL/GenBank/DDBJ databases">
        <title>Draft sequence of the Babesia gibsoni genome.</title>
        <authorList>
            <person name="Yamagishi J.Y."/>
            <person name="Xuan X.X."/>
        </authorList>
    </citation>
    <scope>NUCLEOTIDE SEQUENCE</scope>
    <source>
        <strain evidence="1">Azabu</strain>
    </source>
</reference>
<dbReference type="InterPro" id="IPR036291">
    <property type="entry name" value="NAD(P)-bd_dom_sf"/>
</dbReference>
<dbReference type="Pfam" id="PF00106">
    <property type="entry name" value="adh_short"/>
    <property type="match status" value="1"/>
</dbReference>
<sequence length="327" mass="36658">MFKGSVVITGCDSGLGLALCRILPTHGFFVVATCTSREGIRKALEVLSDENGSDSDELTASGFCCKRCGNGACYLLDVTSSMDVETFHKDVLHSVRANTYPALYALINNAGIWRFSLLEESFKSAEKRNMEVDMWREVMETNLLGSLRMTLTFVNNLEPNSDGCMPRIIYLSSVLDRHALPGQGAYVASKFATSGLYETMCHELVDKDVKPIIVRPGALRNTKLFHRDLKIDDPDYVEQLHKDDDLIRASYRLLLNVAGDCNSVATTITEILLDRNPRGEYSDVAGSLSFVLADYIPRSIFVRFVRFALYAIGRMYQVTMYIFNTFR</sequence>
<dbReference type="InterPro" id="IPR002347">
    <property type="entry name" value="SDR_fam"/>
</dbReference>
<dbReference type="Gene3D" id="3.40.50.720">
    <property type="entry name" value="NAD(P)-binding Rossmann-like Domain"/>
    <property type="match status" value="1"/>
</dbReference>
<evidence type="ECO:0000313" key="1">
    <source>
        <dbReference type="EMBL" id="KAK1443392.1"/>
    </source>
</evidence>
<protein>
    <submittedName>
        <fullName evidence="1">NAD(P)-binding rossmann-fold domains containing protein</fullName>
    </submittedName>
</protein>
<dbReference type="PANTHER" id="PTHR43313">
    <property type="entry name" value="SHORT-CHAIN DEHYDROGENASE/REDUCTASE FAMILY 9C"/>
    <property type="match status" value="1"/>
</dbReference>
<keyword evidence="2" id="KW-1185">Reference proteome</keyword>
<dbReference type="PRINTS" id="PR00081">
    <property type="entry name" value="GDHRDH"/>
</dbReference>
<dbReference type="PANTHER" id="PTHR43313:SF1">
    <property type="entry name" value="3BETA-HYDROXYSTEROID DEHYDROGENASE DHS-16"/>
    <property type="match status" value="1"/>
</dbReference>
<name>A0AAD8LKQ9_BABGI</name>